<accession>A0ABT3H009</accession>
<dbReference type="PANTHER" id="PTHR45527:SF1">
    <property type="entry name" value="FATTY ACID SYNTHASE"/>
    <property type="match status" value="1"/>
</dbReference>
<dbReference type="Gene3D" id="3.40.50.12780">
    <property type="entry name" value="N-terminal domain of ligase-like"/>
    <property type="match status" value="1"/>
</dbReference>
<evidence type="ECO:0000259" key="1">
    <source>
        <dbReference type="Pfam" id="PF00501"/>
    </source>
</evidence>
<evidence type="ECO:0000313" key="3">
    <source>
        <dbReference type="Proteomes" id="UP001208938"/>
    </source>
</evidence>
<proteinExistence type="predicted"/>
<dbReference type="EMBL" id="JAPDFL010000001">
    <property type="protein sequence ID" value="MCW1933129.1"/>
    <property type="molecule type" value="Genomic_DNA"/>
</dbReference>
<dbReference type="RefSeq" id="WP_264506076.1">
    <property type="nucleotide sequence ID" value="NZ_JAPDFL010000001.1"/>
</dbReference>
<dbReference type="InterPro" id="IPR042099">
    <property type="entry name" value="ANL_N_sf"/>
</dbReference>
<dbReference type="Proteomes" id="UP001208938">
    <property type="component" value="Unassembled WGS sequence"/>
</dbReference>
<evidence type="ECO:0000313" key="2">
    <source>
        <dbReference type="EMBL" id="MCW1933129.1"/>
    </source>
</evidence>
<dbReference type="InterPro" id="IPR020845">
    <property type="entry name" value="AMP-binding_CS"/>
</dbReference>
<dbReference type="InterPro" id="IPR000873">
    <property type="entry name" value="AMP-dep_synth/lig_dom"/>
</dbReference>
<organism evidence="2 3">
    <name type="scientific">Pararhodobacter zhoushanensis</name>
    <dbReference type="NCBI Taxonomy" id="2479545"/>
    <lineage>
        <taxon>Bacteria</taxon>
        <taxon>Pseudomonadati</taxon>
        <taxon>Pseudomonadota</taxon>
        <taxon>Alphaproteobacteria</taxon>
        <taxon>Rhodobacterales</taxon>
        <taxon>Paracoccaceae</taxon>
        <taxon>Pararhodobacter</taxon>
    </lineage>
</organism>
<comment type="caution">
    <text evidence="2">The sequence shown here is derived from an EMBL/GenBank/DDBJ whole genome shotgun (WGS) entry which is preliminary data.</text>
</comment>
<dbReference type="SUPFAM" id="SSF56801">
    <property type="entry name" value="Acetyl-CoA synthetase-like"/>
    <property type="match status" value="1"/>
</dbReference>
<keyword evidence="3" id="KW-1185">Reference proteome</keyword>
<dbReference type="PANTHER" id="PTHR45527">
    <property type="entry name" value="NONRIBOSOMAL PEPTIDE SYNTHETASE"/>
    <property type="match status" value="1"/>
</dbReference>
<sequence length="505" mass="54079">MSPDETCIGQYLLRHPDPDTTALSWTGGQIDQSALHDRVTGLASWLFDAGLRHGDRVAVLLPKGPTAATALLACLAAGVIAVPCDFHAPAARTTDLLSEVTPGLVITTDERRADLPRTLRLIAVTPDDPATLPHSPRPLGRFDRPVDTAALILPTSGSTGTPKGVVLSYRNVTTFLHWAVAHFALTRADRFLSIAPFHFDLSTLDLLGSQMIGASVHLLGEVETRFPGAIAKALQERRITIAYTVPTVLTMMTTLKAFSGGVGADLRWLLSAGEVLPTALVTSLKSALPDTRIANLYGPTETNVISCHIAGPVDPSLPTTPIGLPCAHSRITIRDPDGVALPVGAEGEICVHGPSVMLGYWNRPRATQDARVAGKGDSYRTGDFGRFTPDGSLTFLGRRDHQVKIRGHRLELAEVESQALATGLLQAACAVLIETDPQRPKLVLCAIACDDTINPNAIKASLATHLPRHALPDTVFFVPSFPFTSSGKIDRNALRQRATDHLERD</sequence>
<dbReference type="PROSITE" id="PS00455">
    <property type="entry name" value="AMP_BINDING"/>
    <property type="match status" value="1"/>
</dbReference>
<feature type="domain" description="AMP-dependent synthetase/ligase" evidence="1">
    <location>
        <begin position="17"/>
        <end position="361"/>
    </location>
</feature>
<protein>
    <submittedName>
        <fullName evidence="2">Amino acid adenylation domain-containing protein</fullName>
    </submittedName>
</protein>
<dbReference type="Gene3D" id="3.30.300.30">
    <property type="match status" value="1"/>
</dbReference>
<dbReference type="CDD" id="cd05930">
    <property type="entry name" value="A_NRPS"/>
    <property type="match status" value="1"/>
</dbReference>
<dbReference type="InterPro" id="IPR045851">
    <property type="entry name" value="AMP-bd_C_sf"/>
</dbReference>
<reference evidence="2 3" key="1">
    <citation type="submission" date="2022-10" db="EMBL/GenBank/DDBJ databases">
        <title>Pararhodobacter sp. nov., isolated from marine algae.</title>
        <authorList>
            <person name="Choi B.J."/>
            <person name="Kim J.M."/>
            <person name="Lee J.K."/>
            <person name="Choi D.G."/>
            <person name="Jeon C.O."/>
        </authorList>
    </citation>
    <scope>NUCLEOTIDE SEQUENCE [LARGE SCALE GENOMIC DNA]</scope>
    <source>
        <strain evidence="2 3">ZQ420</strain>
    </source>
</reference>
<gene>
    <name evidence="2" type="ORF">OKW52_12900</name>
</gene>
<dbReference type="Pfam" id="PF00501">
    <property type="entry name" value="AMP-binding"/>
    <property type="match status" value="1"/>
</dbReference>
<name>A0ABT3H009_9RHOB</name>
<dbReference type="NCBIfam" id="TIGR01733">
    <property type="entry name" value="AA-adenyl-dom"/>
    <property type="match status" value="1"/>
</dbReference>
<dbReference type="InterPro" id="IPR010071">
    <property type="entry name" value="AA_adenyl_dom"/>
</dbReference>